<organism evidence="16">
    <name type="scientific">Trichuris suis</name>
    <name type="common">pig whipworm</name>
    <dbReference type="NCBI Taxonomy" id="68888"/>
    <lineage>
        <taxon>Eukaryota</taxon>
        <taxon>Metazoa</taxon>
        <taxon>Ecdysozoa</taxon>
        <taxon>Nematoda</taxon>
        <taxon>Enoplea</taxon>
        <taxon>Dorylaimia</taxon>
        <taxon>Trichinellida</taxon>
        <taxon>Trichuridae</taxon>
        <taxon>Trichuris</taxon>
    </lineage>
</organism>
<sequence>MVLTNCQPENVLSRDAYHFQRDTSKIMAKLQSAAAPAPFSDDPQVIAERELIDYSEKIDYETAANGKAGRPVRVYADGIYDLFHHGHARQLMQAKTAFPNVYLIVGVCGDRSTHYHKGKTVSDETERFEAVRHCRYVDEVYRDAPWFVTMDFLHEMKIDFIAHDALPYNAPGVSTDLYEPFRRAGMFVETQRTEGVSTSDVIARIVKDYDSYVRRNLARGYSAKELNVGYFAVSLFFFHKSFVSKAETEKKYKLQNRYDSLIERGKEFFSKWEDRSREFIVNFLTLFQSDGQLTPINFIRGALSRTPSPTLELSDNDDEEEDNDDDDNLHYSDASSSPPLQKKGQMGSAQNNGIYENCFRKTNKTFSQLEHCSLRVVIRRLPANLTEEEFVQMVSPLPPHRDFKFVPADGDCHSFARVYLTFNDIEDMIAFRDIFNGHVFVDSKGMESMALIELAPNQLIFSGKEEDGPLCNTIEKDPDYIAFVDRLSKVEVTANPTVDSILEEIDAREKAKLEPWNYMEKPPLAAYYDNILLEKKRAKEAKRKQKEEERKKKETERQKRLEKIKKEREAAKKAAAESRNTDGGKAKAPLKVDAKAVEAKKAKGGKKADTKAESKTGISVRENSTTNNVYVPPHRKKGRGGTAERFKQHKWTPSMNSSSVPECERAADEEKVLSDSDLMKRPESRVQSALPKPVVQAKVSTTNDTAESCKTVKPISAAETTMRNNSSPDPSTQSQQ</sequence>
<evidence type="ECO:0000256" key="2">
    <source>
        <dbReference type="ARBA" id="ARBA00005991"/>
    </source>
</evidence>
<evidence type="ECO:0000256" key="7">
    <source>
        <dbReference type="ARBA" id="ARBA00023098"/>
    </source>
</evidence>
<evidence type="ECO:0000256" key="1">
    <source>
        <dbReference type="ARBA" id="ARBA00005189"/>
    </source>
</evidence>
<dbReference type="Proteomes" id="UP000030758">
    <property type="component" value="Unassembled WGS sequence"/>
</dbReference>
<dbReference type="GO" id="GO:0003676">
    <property type="term" value="F:nucleic acid binding"/>
    <property type="evidence" value="ECO:0007669"/>
    <property type="project" value="InterPro"/>
</dbReference>
<keyword evidence="8" id="KW-0866">Nonsense-mediated mRNA decay</keyword>
<name>A0A085NLA9_9BILA</name>
<comment type="similarity">
    <text evidence="2">Belongs to the RENT3 family.</text>
</comment>
<keyword evidence="9" id="KW-0594">Phospholipid biosynthesis</keyword>
<feature type="compositionally biased region" description="Acidic residues" evidence="13">
    <location>
        <begin position="314"/>
        <end position="327"/>
    </location>
</feature>
<dbReference type="InterPro" id="IPR014729">
    <property type="entry name" value="Rossmann-like_a/b/a_fold"/>
</dbReference>
<comment type="pathway">
    <text evidence="1">Lipid metabolism.</text>
</comment>
<evidence type="ECO:0000256" key="10">
    <source>
        <dbReference type="ARBA" id="ARBA00023264"/>
    </source>
</evidence>
<comment type="similarity">
    <text evidence="3">Belongs to the cytidylyltransferase family.</text>
</comment>
<dbReference type="FunFam" id="3.40.50.620:FF:000016">
    <property type="entry name" value="Putative choline-phosphate cytidylyltransferase B"/>
    <property type="match status" value="1"/>
</dbReference>
<dbReference type="GO" id="GO:0000184">
    <property type="term" value="P:nuclear-transcribed mRNA catabolic process, nonsense-mediated decay"/>
    <property type="evidence" value="ECO:0007669"/>
    <property type="project" value="UniProtKB-KW"/>
</dbReference>
<dbReference type="InterPro" id="IPR012677">
    <property type="entry name" value="Nucleotide-bd_a/b_plait_sf"/>
</dbReference>
<keyword evidence="7" id="KW-0443">Lipid metabolism</keyword>
<feature type="region of interest" description="Disordered" evidence="13">
    <location>
        <begin position="308"/>
        <end position="348"/>
    </location>
</feature>
<dbReference type="CDD" id="cd02174">
    <property type="entry name" value="CCT"/>
    <property type="match status" value="1"/>
</dbReference>
<dbReference type="EMBL" id="KL367489">
    <property type="protein sequence ID" value="KFD70255.1"/>
    <property type="molecule type" value="Genomic_DNA"/>
</dbReference>
<dbReference type="NCBIfam" id="TIGR00125">
    <property type="entry name" value="cyt_tran_rel"/>
    <property type="match status" value="1"/>
</dbReference>
<evidence type="ECO:0000256" key="4">
    <source>
        <dbReference type="ARBA" id="ARBA00022516"/>
    </source>
</evidence>
<evidence type="ECO:0000256" key="8">
    <source>
        <dbReference type="ARBA" id="ARBA00023161"/>
    </source>
</evidence>
<comment type="pathway">
    <text evidence="11">Phospholipid metabolism; phosphatidylcholine biosynthesis; phosphatidylcholine from phosphocholine: step 1/2.</text>
</comment>
<feature type="compositionally biased region" description="Basic and acidic residues" evidence="13">
    <location>
        <begin position="662"/>
        <end position="684"/>
    </location>
</feature>
<evidence type="ECO:0000256" key="13">
    <source>
        <dbReference type="SAM" id="MobiDB-lite"/>
    </source>
</evidence>
<dbReference type="InterPro" id="IPR045049">
    <property type="entry name" value="Pcy1-like"/>
</dbReference>
<keyword evidence="4" id="KW-0444">Lipid biosynthesis</keyword>
<dbReference type="Pfam" id="PF03467">
    <property type="entry name" value="Smg4_UPF3"/>
    <property type="match status" value="1"/>
</dbReference>
<dbReference type="InterPro" id="IPR005120">
    <property type="entry name" value="UPF3_dom"/>
</dbReference>
<evidence type="ECO:0000256" key="3">
    <source>
        <dbReference type="ARBA" id="ARBA00010101"/>
    </source>
</evidence>
<feature type="compositionally biased region" description="Polar residues" evidence="13">
    <location>
        <begin position="718"/>
        <end position="736"/>
    </location>
</feature>
<keyword evidence="5" id="KW-0808">Transferase</keyword>
<dbReference type="InterPro" id="IPR004821">
    <property type="entry name" value="Cyt_trans-like"/>
</dbReference>
<feature type="compositionally biased region" description="Polar residues" evidence="13">
    <location>
        <begin position="651"/>
        <end position="660"/>
    </location>
</feature>
<keyword evidence="10" id="KW-1208">Phospholipid metabolism</keyword>
<dbReference type="InterPro" id="IPR041723">
    <property type="entry name" value="CCT"/>
</dbReference>
<dbReference type="Gene3D" id="3.40.50.620">
    <property type="entry name" value="HUPs"/>
    <property type="match status" value="1"/>
</dbReference>
<dbReference type="UniPathway" id="UPA00753">
    <property type="reaction ID" value="UER00739"/>
</dbReference>
<keyword evidence="6" id="KW-0548">Nucleotidyltransferase</keyword>
<dbReference type="Pfam" id="PF01467">
    <property type="entry name" value="CTP_transf_like"/>
    <property type="match status" value="1"/>
</dbReference>
<dbReference type="GO" id="GO:0031210">
    <property type="term" value="F:phosphatidylcholine binding"/>
    <property type="evidence" value="ECO:0007669"/>
    <property type="project" value="TreeGrafter"/>
</dbReference>
<evidence type="ECO:0000313" key="16">
    <source>
        <dbReference type="EMBL" id="KFD70255.1"/>
    </source>
</evidence>
<accession>A0A085NLA9</accession>
<proteinExistence type="inferred from homology"/>
<dbReference type="SUPFAM" id="SSF52374">
    <property type="entry name" value="Nucleotidylyl transferase"/>
    <property type="match status" value="1"/>
</dbReference>
<dbReference type="AlphaFoldDB" id="A0A085NLA9"/>
<reference evidence="16" key="1">
    <citation type="journal article" date="2014" name="Nat. Genet.">
        <title>Genome and transcriptome of the porcine whipworm Trichuris suis.</title>
        <authorList>
            <person name="Jex A.R."/>
            <person name="Nejsum P."/>
            <person name="Schwarz E.M."/>
            <person name="Hu L."/>
            <person name="Young N.D."/>
            <person name="Hall R.S."/>
            <person name="Korhonen P.K."/>
            <person name="Liao S."/>
            <person name="Thamsborg S."/>
            <person name="Xia J."/>
            <person name="Xu P."/>
            <person name="Wang S."/>
            <person name="Scheerlinck J.P."/>
            <person name="Hofmann A."/>
            <person name="Sternberg P.W."/>
            <person name="Wang J."/>
            <person name="Gasser R.B."/>
        </authorList>
    </citation>
    <scope>NUCLEOTIDE SEQUENCE [LARGE SCALE GENOMIC DNA]</scope>
    <source>
        <strain evidence="16">DCEP-RM93F</strain>
    </source>
</reference>
<evidence type="ECO:0000259" key="15">
    <source>
        <dbReference type="Pfam" id="PF03467"/>
    </source>
</evidence>
<dbReference type="PANTHER" id="PTHR10739:SF13">
    <property type="entry name" value="CHOLINE-PHOSPHATE CYTIDYLYLTRANSFERASE"/>
    <property type="match status" value="1"/>
</dbReference>
<evidence type="ECO:0000256" key="9">
    <source>
        <dbReference type="ARBA" id="ARBA00023209"/>
    </source>
</evidence>
<dbReference type="SUPFAM" id="SSF54928">
    <property type="entry name" value="RNA-binding domain, RBD"/>
    <property type="match status" value="1"/>
</dbReference>
<dbReference type="PANTHER" id="PTHR10739">
    <property type="entry name" value="CYTIDYLYLTRANSFERASE"/>
    <property type="match status" value="1"/>
</dbReference>
<dbReference type="Gene3D" id="3.30.70.330">
    <property type="match status" value="1"/>
</dbReference>
<protein>
    <recommendedName>
        <fullName evidence="12">choline-phosphate cytidylyltransferase</fullName>
        <ecNumber evidence="12">2.7.7.15</ecNumber>
    </recommendedName>
</protein>
<evidence type="ECO:0000256" key="5">
    <source>
        <dbReference type="ARBA" id="ARBA00022679"/>
    </source>
</evidence>
<evidence type="ECO:0000259" key="14">
    <source>
        <dbReference type="Pfam" id="PF01467"/>
    </source>
</evidence>
<feature type="region of interest" description="Disordered" evidence="13">
    <location>
        <begin position="542"/>
        <end position="736"/>
    </location>
</feature>
<feature type="domain" description="Cytidyltransferase-like" evidence="14">
    <location>
        <begin position="75"/>
        <end position="204"/>
    </location>
</feature>
<feature type="compositionally biased region" description="Polar residues" evidence="13">
    <location>
        <begin position="698"/>
        <end position="708"/>
    </location>
</feature>
<evidence type="ECO:0000256" key="6">
    <source>
        <dbReference type="ARBA" id="ARBA00022695"/>
    </source>
</evidence>
<gene>
    <name evidence="16" type="ORF">M514_09213</name>
</gene>
<feature type="compositionally biased region" description="Basic and acidic residues" evidence="13">
    <location>
        <begin position="545"/>
        <end position="614"/>
    </location>
</feature>
<evidence type="ECO:0000256" key="12">
    <source>
        <dbReference type="ARBA" id="ARBA00026101"/>
    </source>
</evidence>
<dbReference type="EC" id="2.7.7.15" evidence="12"/>
<feature type="domain" description="UPF3" evidence="15">
    <location>
        <begin position="374"/>
        <end position="546"/>
    </location>
</feature>
<dbReference type="InterPro" id="IPR035979">
    <property type="entry name" value="RBD_domain_sf"/>
</dbReference>
<dbReference type="GO" id="GO:0004105">
    <property type="term" value="F:choline-phosphate cytidylyltransferase activity"/>
    <property type="evidence" value="ECO:0007669"/>
    <property type="project" value="UniProtKB-EC"/>
</dbReference>
<dbReference type="CDD" id="cd12455">
    <property type="entry name" value="RRM_like_Smg4_UPF3"/>
    <property type="match status" value="1"/>
</dbReference>
<evidence type="ECO:0000256" key="11">
    <source>
        <dbReference type="ARBA" id="ARBA00025706"/>
    </source>
</evidence>